<dbReference type="InterPro" id="IPR001387">
    <property type="entry name" value="Cro/C1-type_HTH"/>
</dbReference>
<dbReference type="CDD" id="cd00093">
    <property type="entry name" value="HTH_XRE"/>
    <property type="match status" value="1"/>
</dbReference>
<proteinExistence type="predicted"/>
<dbReference type="EMBL" id="JBHTKX010000010">
    <property type="protein sequence ID" value="MFD1131433.1"/>
    <property type="molecule type" value="Genomic_DNA"/>
</dbReference>
<dbReference type="SMART" id="SM00530">
    <property type="entry name" value="HTH_XRE"/>
    <property type="match status" value="1"/>
</dbReference>
<gene>
    <name evidence="3" type="ORF">ACFQ3J_25270</name>
</gene>
<dbReference type="RefSeq" id="WP_091161871.1">
    <property type="nucleotide sequence ID" value="NZ_JBHTKX010000010.1"/>
</dbReference>
<dbReference type="SUPFAM" id="SSF47413">
    <property type="entry name" value="lambda repressor-like DNA-binding domains"/>
    <property type="match status" value="1"/>
</dbReference>
<keyword evidence="4" id="KW-1185">Reference proteome</keyword>
<comment type="caution">
    <text evidence="3">The sequence shown here is derived from an EMBL/GenBank/DDBJ whole genome shotgun (WGS) entry which is preliminary data.</text>
</comment>
<dbReference type="InterPro" id="IPR010982">
    <property type="entry name" value="Lambda_DNA-bd_dom_sf"/>
</dbReference>
<dbReference type="Gene3D" id="1.10.260.40">
    <property type="entry name" value="lambda repressor-like DNA-binding domains"/>
    <property type="match status" value="1"/>
</dbReference>
<sequence length="125" mass="14818">MSVLGDRLKQQREHRGWSQVFVSKKLGLKRSSTYANWEYGIREPDLDMLQRIADLYEVSIDWLNGREQKYEYNPEPQEEYILKIIRETEADYNVQLRGDPVVESTIRDLIQNIAKLKKSAQNEKD</sequence>
<dbReference type="PROSITE" id="PS50943">
    <property type="entry name" value="HTH_CROC1"/>
    <property type="match status" value="1"/>
</dbReference>
<name>A0ABW3PXS2_9BACL</name>
<feature type="domain" description="HTH cro/C1-type" evidence="2">
    <location>
        <begin position="8"/>
        <end position="63"/>
    </location>
</feature>
<organism evidence="3 4">
    <name type="scientific">Paenibacillus provencensis</name>
    <dbReference type="NCBI Taxonomy" id="441151"/>
    <lineage>
        <taxon>Bacteria</taxon>
        <taxon>Bacillati</taxon>
        <taxon>Bacillota</taxon>
        <taxon>Bacilli</taxon>
        <taxon>Bacillales</taxon>
        <taxon>Paenibacillaceae</taxon>
        <taxon>Paenibacillus</taxon>
    </lineage>
</organism>
<dbReference type="PANTHER" id="PTHR46558">
    <property type="entry name" value="TRACRIPTIONAL REGULATORY PROTEIN-RELATED-RELATED"/>
    <property type="match status" value="1"/>
</dbReference>
<evidence type="ECO:0000259" key="2">
    <source>
        <dbReference type="PROSITE" id="PS50943"/>
    </source>
</evidence>
<evidence type="ECO:0000256" key="1">
    <source>
        <dbReference type="ARBA" id="ARBA00023125"/>
    </source>
</evidence>
<dbReference type="PANTHER" id="PTHR46558:SF14">
    <property type="entry name" value="HTH-TYPE TRANSCRIPTIONAL REGULATOR ANSR"/>
    <property type="match status" value="1"/>
</dbReference>
<dbReference type="Proteomes" id="UP001597169">
    <property type="component" value="Unassembled WGS sequence"/>
</dbReference>
<accession>A0ABW3PXS2</accession>
<protein>
    <submittedName>
        <fullName evidence="3">Helix-turn-helix domain-containing protein</fullName>
    </submittedName>
</protein>
<evidence type="ECO:0000313" key="4">
    <source>
        <dbReference type="Proteomes" id="UP001597169"/>
    </source>
</evidence>
<dbReference type="Pfam" id="PF01381">
    <property type="entry name" value="HTH_3"/>
    <property type="match status" value="1"/>
</dbReference>
<reference evidence="4" key="1">
    <citation type="journal article" date="2019" name="Int. J. Syst. Evol. Microbiol.">
        <title>The Global Catalogue of Microorganisms (GCM) 10K type strain sequencing project: providing services to taxonomists for standard genome sequencing and annotation.</title>
        <authorList>
            <consortium name="The Broad Institute Genomics Platform"/>
            <consortium name="The Broad Institute Genome Sequencing Center for Infectious Disease"/>
            <person name="Wu L."/>
            <person name="Ma J."/>
        </authorList>
    </citation>
    <scope>NUCLEOTIDE SEQUENCE [LARGE SCALE GENOMIC DNA]</scope>
    <source>
        <strain evidence="4">CCUG 53519</strain>
    </source>
</reference>
<keyword evidence="1" id="KW-0238">DNA-binding</keyword>
<evidence type="ECO:0000313" key="3">
    <source>
        <dbReference type="EMBL" id="MFD1131433.1"/>
    </source>
</evidence>